<evidence type="ECO:0000256" key="4">
    <source>
        <dbReference type="ARBA" id="ARBA00022679"/>
    </source>
</evidence>
<accession>A0ABQ8HBM4</accession>
<keyword evidence="7" id="KW-0430">Lectin</keyword>
<keyword evidence="9" id="KW-0418">Kinase</keyword>
<dbReference type="Pfam" id="PF00139">
    <property type="entry name" value="Lectin_legB"/>
    <property type="match status" value="1"/>
</dbReference>
<evidence type="ECO:0000256" key="14">
    <source>
        <dbReference type="PROSITE-ProRule" id="PRU10141"/>
    </source>
</evidence>
<dbReference type="PROSITE" id="PS00107">
    <property type="entry name" value="PROTEIN_KINASE_ATP"/>
    <property type="match status" value="1"/>
</dbReference>
<keyword evidence="11 15" id="KW-1133">Transmembrane helix</keyword>
<evidence type="ECO:0000256" key="9">
    <source>
        <dbReference type="ARBA" id="ARBA00022777"/>
    </source>
</evidence>
<comment type="subcellular location">
    <subcellularLocation>
        <location evidence="1">Membrane</location>
        <topology evidence="1">Single-pass type I membrane protein</topology>
    </subcellularLocation>
</comment>
<evidence type="ECO:0000256" key="3">
    <source>
        <dbReference type="ARBA" id="ARBA00010217"/>
    </source>
</evidence>
<evidence type="ECO:0000256" key="15">
    <source>
        <dbReference type="SAM" id="Phobius"/>
    </source>
</evidence>
<keyword evidence="5 15" id="KW-0812">Transmembrane</keyword>
<keyword evidence="13" id="KW-0675">Receptor</keyword>
<dbReference type="InterPro" id="IPR008271">
    <property type="entry name" value="Ser/Thr_kinase_AS"/>
</dbReference>
<evidence type="ECO:0000256" key="1">
    <source>
        <dbReference type="ARBA" id="ARBA00004479"/>
    </source>
</evidence>
<gene>
    <name evidence="18" type="ORF">JRO89_XS12G0072000</name>
</gene>
<dbReference type="SUPFAM" id="SSF56112">
    <property type="entry name" value="Protein kinase-like (PK-like)"/>
    <property type="match status" value="1"/>
</dbReference>
<evidence type="ECO:0000259" key="17">
    <source>
        <dbReference type="PROSITE" id="PS50011"/>
    </source>
</evidence>
<keyword evidence="8 14" id="KW-0547">Nucleotide-binding</keyword>
<dbReference type="Gene3D" id="3.30.200.20">
    <property type="entry name" value="Phosphorylase Kinase, domain 1"/>
    <property type="match status" value="1"/>
</dbReference>
<evidence type="ECO:0000256" key="2">
    <source>
        <dbReference type="ARBA" id="ARBA00008536"/>
    </source>
</evidence>
<evidence type="ECO:0000256" key="8">
    <source>
        <dbReference type="ARBA" id="ARBA00022741"/>
    </source>
</evidence>
<evidence type="ECO:0000256" key="12">
    <source>
        <dbReference type="ARBA" id="ARBA00023136"/>
    </source>
</evidence>
<feature type="transmembrane region" description="Helical" evidence="15">
    <location>
        <begin position="299"/>
        <end position="321"/>
    </location>
</feature>
<evidence type="ECO:0000256" key="5">
    <source>
        <dbReference type="ARBA" id="ARBA00022692"/>
    </source>
</evidence>
<protein>
    <recommendedName>
        <fullName evidence="17">Protein kinase domain-containing protein</fullName>
    </recommendedName>
</protein>
<dbReference type="InterPro" id="IPR001220">
    <property type="entry name" value="Legume_lectin_dom"/>
</dbReference>
<dbReference type="PANTHER" id="PTHR27007">
    <property type="match status" value="1"/>
</dbReference>
<organism evidence="18 19">
    <name type="scientific">Xanthoceras sorbifolium</name>
    <dbReference type="NCBI Taxonomy" id="99658"/>
    <lineage>
        <taxon>Eukaryota</taxon>
        <taxon>Viridiplantae</taxon>
        <taxon>Streptophyta</taxon>
        <taxon>Embryophyta</taxon>
        <taxon>Tracheophyta</taxon>
        <taxon>Spermatophyta</taxon>
        <taxon>Magnoliopsida</taxon>
        <taxon>eudicotyledons</taxon>
        <taxon>Gunneridae</taxon>
        <taxon>Pentapetalae</taxon>
        <taxon>rosids</taxon>
        <taxon>malvids</taxon>
        <taxon>Sapindales</taxon>
        <taxon>Sapindaceae</taxon>
        <taxon>Xanthoceroideae</taxon>
        <taxon>Xanthoceras</taxon>
    </lineage>
</organism>
<dbReference type="Proteomes" id="UP000827721">
    <property type="component" value="Unassembled WGS sequence"/>
</dbReference>
<feature type="binding site" evidence="14">
    <location>
        <position position="384"/>
    </location>
    <ligand>
        <name>ATP</name>
        <dbReference type="ChEBI" id="CHEBI:30616"/>
    </ligand>
</feature>
<dbReference type="CDD" id="cd06899">
    <property type="entry name" value="lectin_legume_LecRK_Arcelin_ConA"/>
    <property type="match status" value="1"/>
</dbReference>
<dbReference type="InterPro" id="IPR000719">
    <property type="entry name" value="Prot_kinase_dom"/>
</dbReference>
<proteinExistence type="inferred from homology"/>
<reference evidence="18 19" key="1">
    <citation type="submission" date="2021-02" db="EMBL/GenBank/DDBJ databases">
        <title>Plant Genome Project.</title>
        <authorList>
            <person name="Zhang R.-G."/>
        </authorList>
    </citation>
    <scope>NUCLEOTIDE SEQUENCE [LARGE SCALE GENOMIC DNA]</scope>
    <source>
        <tissue evidence="18">Leaves</tissue>
    </source>
</reference>
<dbReference type="PROSITE" id="PS00108">
    <property type="entry name" value="PROTEIN_KINASE_ST"/>
    <property type="match status" value="1"/>
</dbReference>
<keyword evidence="4" id="KW-0808">Transferase</keyword>
<dbReference type="CDD" id="cd14066">
    <property type="entry name" value="STKc_IRAK"/>
    <property type="match status" value="1"/>
</dbReference>
<comment type="similarity">
    <text evidence="2">In the N-terminal section; belongs to the leguminous lectin family.</text>
</comment>
<evidence type="ECO:0000256" key="16">
    <source>
        <dbReference type="SAM" id="SignalP"/>
    </source>
</evidence>
<keyword evidence="12 15" id="KW-0472">Membrane</keyword>
<dbReference type="InterPro" id="IPR011009">
    <property type="entry name" value="Kinase-like_dom_sf"/>
</dbReference>
<dbReference type="InterPro" id="IPR017441">
    <property type="entry name" value="Protein_kinase_ATP_BS"/>
</dbReference>
<evidence type="ECO:0000313" key="18">
    <source>
        <dbReference type="EMBL" id="KAH7553885.1"/>
    </source>
</evidence>
<comment type="similarity">
    <text evidence="3">In the C-terminal section; belongs to the protein kinase superfamily. Ser/Thr protein kinase family.</text>
</comment>
<evidence type="ECO:0000256" key="7">
    <source>
        <dbReference type="ARBA" id="ARBA00022734"/>
    </source>
</evidence>
<sequence length="661" mass="72930">MGILSFFLFLFFFFFFPVFAQSKNTSFIFEGFNEAAENLTLEGASVINPGGVLRLTDKSKYIIGHAFYAKPIQMFDKTSSSFSPNASSFSTSFVFEIAPPSSGSGGYGLAFLLAPSTQLPGAEPGHYLGILNGNNDRSASNHIFIVEFDTVNGYNEGVDVPGNHVGIGINQIFSVASEPASYYVGNTDHKEEMTLESSEPIRAWIEYDGVNKAVNVTISPAGMEKPLRPLFSHPTDLTGVLQETMYVGFSASTGEKSSFHYILGWSFQLNGVVAPPLNVSNLPRPPEEKDSSSYDAKTAALISALCVVTVLLLGILVYLLLFRRKGDSEILEDWEIDCPHRFRYQDLYAATNGFKESEVIGIGGFGAVFKGVLPTNGSEVAVKKITRNSLQGMREFAAEIESLGRLRHKNLVHLHGWCKQKNDLLLVYEYIPNGSLDSLLFNPKNGVVLNWEQRFNIIEGIAAGLLYLHEEWEQVVIHRDVKSSNVLIDAEMNARLGDFGLARLYDHGGMSHTTNVVGTIGYIAPELTRTGKASASSDVFAYGILLLELATERRPIGSSDFLLVEWVSECQQLGQILDTVDPSLNSSYSPKEMELVLTLGLICSHQRQQFRPTMRQVMRYLSGDDIFPLDDVDWGSAHYSQRESEFGSTLELSSSSTYSGR</sequence>
<dbReference type="SMART" id="SM00220">
    <property type="entry name" value="S_TKc"/>
    <property type="match status" value="1"/>
</dbReference>
<dbReference type="SUPFAM" id="SSF49899">
    <property type="entry name" value="Concanavalin A-like lectins/glucanases"/>
    <property type="match status" value="1"/>
</dbReference>
<keyword evidence="10 14" id="KW-0067">ATP-binding</keyword>
<feature type="chain" id="PRO_5045985614" description="Protein kinase domain-containing protein" evidence="16">
    <location>
        <begin position="21"/>
        <end position="661"/>
    </location>
</feature>
<evidence type="ECO:0000256" key="10">
    <source>
        <dbReference type="ARBA" id="ARBA00022840"/>
    </source>
</evidence>
<keyword evidence="19" id="KW-1185">Reference proteome</keyword>
<evidence type="ECO:0000256" key="11">
    <source>
        <dbReference type="ARBA" id="ARBA00022989"/>
    </source>
</evidence>
<dbReference type="EMBL" id="JAFEMO010000012">
    <property type="protein sequence ID" value="KAH7553885.1"/>
    <property type="molecule type" value="Genomic_DNA"/>
</dbReference>
<dbReference type="InterPro" id="IPR050528">
    <property type="entry name" value="L-type_Lectin-RKs"/>
</dbReference>
<evidence type="ECO:0000313" key="19">
    <source>
        <dbReference type="Proteomes" id="UP000827721"/>
    </source>
</evidence>
<dbReference type="Gene3D" id="2.60.120.200">
    <property type="match status" value="1"/>
</dbReference>
<keyword evidence="6 16" id="KW-0732">Signal</keyword>
<dbReference type="PROSITE" id="PS50011">
    <property type="entry name" value="PROTEIN_KINASE_DOM"/>
    <property type="match status" value="1"/>
</dbReference>
<comment type="caution">
    <text evidence="18">The sequence shown here is derived from an EMBL/GenBank/DDBJ whole genome shotgun (WGS) entry which is preliminary data.</text>
</comment>
<dbReference type="InterPro" id="IPR013320">
    <property type="entry name" value="ConA-like_dom_sf"/>
</dbReference>
<dbReference type="Pfam" id="PF00069">
    <property type="entry name" value="Pkinase"/>
    <property type="match status" value="1"/>
</dbReference>
<dbReference type="Gene3D" id="1.10.510.10">
    <property type="entry name" value="Transferase(Phosphotransferase) domain 1"/>
    <property type="match status" value="1"/>
</dbReference>
<evidence type="ECO:0000256" key="13">
    <source>
        <dbReference type="ARBA" id="ARBA00023170"/>
    </source>
</evidence>
<feature type="signal peptide" evidence="16">
    <location>
        <begin position="1"/>
        <end position="20"/>
    </location>
</feature>
<evidence type="ECO:0000256" key="6">
    <source>
        <dbReference type="ARBA" id="ARBA00022729"/>
    </source>
</evidence>
<feature type="domain" description="Protein kinase" evidence="17">
    <location>
        <begin position="354"/>
        <end position="621"/>
    </location>
</feature>
<name>A0ABQ8HBM4_9ROSI</name>